<feature type="region of interest" description="Disordered" evidence="1">
    <location>
        <begin position="180"/>
        <end position="214"/>
    </location>
</feature>
<feature type="transmembrane region" description="Helical" evidence="2">
    <location>
        <begin position="341"/>
        <end position="359"/>
    </location>
</feature>
<dbReference type="EMBL" id="QLMJ01000004">
    <property type="protein sequence ID" value="RAK39704.1"/>
    <property type="molecule type" value="Genomic_DNA"/>
</dbReference>
<evidence type="ECO:0000313" key="3">
    <source>
        <dbReference type="EMBL" id="RAK39704.1"/>
    </source>
</evidence>
<protein>
    <submittedName>
        <fullName evidence="3">Uncharacterized protein</fullName>
    </submittedName>
</protein>
<proteinExistence type="predicted"/>
<dbReference type="OrthoDB" id="5178168at2"/>
<feature type="transmembrane region" description="Helical" evidence="2">
    <location>
        <begin position="301"/>
        <end position="320"/>
    </location>
</feature>
<feature type="transmembrane region" description="Helical" evidence="2">
    <location>
        <begin position="123"/>
        <end position="141"/>
    </location>
</feature>
<name>A0A327ZFG5_9ACTN</name>
<feature type="transmembrane region" description="Helical" evidence="2">
    <location>
        <begin position="222"/>
        <end position="241"/>
    </location>
</feature>
<dbReference type="RefSeq" id="WP_111648911.1">
    <property type="nucleotide sequence ID" value="NZ_JACHWI010000001.1"/>
</dbReference>
<dbReference type="Proteomes" id="UP000249341">
    <property type="component" value="Unassembled WGS sequence"/>
</dbReference>
<accession>A0A327ZFG5</accession>
<feature type="transmembrane region" description="Helical" evidence="2">
    <location>
        <begin position="147"/>
        <end position="176"/>
    </location>
</feature>
<keyword evidence="2" id="KW-0472">Membrane</keyword>
<feature type="compositionally biased region" description="Low complexity" evidence="1">
    <location>
        <begin position="180"/>
        <end position="199"/>
    </location>
</feature>
<organism evidence="3 4">
    <name type="scientific">Actinoplanes lutulentus</name>
    <dbReference type="NCBI Taxonomy" id="1287878"/>
    <lineage>
        <taxon>Bacteria</taxon>
        <taxon>Bacillati</taxon>
        <taxon>Actinomycetota</taxon>
        <taxon>Actinomycetes</taxon>
        <taxon>Micromonosporales</taxon>
        <taxon>Micromonosporaceae</taxon>
        <taxon>Actinoplanes</taxon>
    </lineage>
</organism>
<gene>
    <name evidence="3" type="ORF">B0I29_104241</name>
</gene>
<evidence type="ECO:0000256" key="2">
    <source>
        <dbReference type="SAM" id="Phobius"/>
    </source>
</evidence>
<evidence type="ECO:0000313" key="4">
    <source>
        <dbReference type="Proteomes" id="UP000249341"/>
    </source>
</evidence>
<feature type="transmembrane region" description="Helical" evidence="2">
    <location>
        <begin position="253"/>
        <end position="269"/>
    </location>
</feature>
<comment type="caution">
    <text evidence="3">The sequence shown here is derived from an EMBL/GenBank/DDBJ whole genome shotgun (WGS) entry which is preliminary data.</text>
</comment>
<dbReference type="AlphaFoldDB" id="A0A327ZFG5"/>
<keyword evidence="2" id="KW-0812">Transmembrane</keyword>
<keyword evidence="2" id="KW-1133">Transmembrane helix</keyword>
<reference evidence="3 4" key="1">
    <citation type="submission" date="2018-06" db="EMBL/GenBank/DDBJ databases">
        <title>Genomic Encyclopedia of Type Strains, Phase III (KMG-III): the genomes of soil and plant-associated and newly described type strains.</title>
        <authorList>
            <person name="Whitman W."/>
        </authorList>
    </citation>
    <scope>NUCLEOTIDE SEQUENCE [LARGE SCALE GENOMIC DNA]</scope>
    <source>
        <strain evidence="3 4">CGMCC 4.7090</strain>
    </source>
</reference>
<evidence type="ECO:0000256" key="1">
    <source>
        <dbReference type="SAM" id="MobiDB-lite"/>
    </source>
</evidence>
<sequence>MWARHRLEWITALGAAILGGIYLLLPRMGSDLAAQVARADFFAGHGLTPVDLSWYAGVEQFGYSLVSQPVMALLGVRVTGVLSLVAGSVLLAVLFHRTGAARPWLGAVFGTVAFTGNLVSGRVTYGLGVCFGIAALVLLTVPRLRRFAAVAAFLASATSPVAGLFTGLAGAALLLTGQKPAPAGQRPAPAGQRPALAGQSLAEGQSPAEGSPGRHRLGRWDGLLLAIPAAVPLALTALLFGDGGWMNISRTDTVRAVVTGLVVAVFVPIRAVRAGALMSSAGVLAAALIHTPVGLNATRLAVMFGLPILAAYGAALTRTANAHISETGAPKRRTHEKRDRIAGIALLAVLIWWQPPVVIDDVRDIGNPASDPAYFEPLRDRLAAEKLTGRVEIPPTRAYWEAASMGDVPLARGWLRQADIDRNPLFFTTVPGASGTGVELTADSYRTWLDEQAVQFVAVPDVTLAWPGRSEAQLVTSGLPYLTLIWSHSHWRLYAVTNPRPIVPGLVHQDAASVIFDAPSAGSVDVRVRYHRWLTVSDGATVSAAGDWTRVNVPAPGRYTLTSSLR</sequence>
<feature type="transmembrane region" description="Helical" evidence="2">
    <location>
        <begin position="70"/>
        <end position="95"/>
    </location>
</feature>
<keyword evidence="4" id="KW-1185">Reference proteome</keyword>
<feature type="transmembrane region" description="Helical" evidence="2">
    <location>
        <begin position="7"/>
        <end position="25"/>
    </location>
</feature>